<dbReference type="Pfam" id="PF22725">
    <property type="entry name" value="GFO_IDH_MocA_C3"/>
    <property type="match status" value="1"/>
</dbReference>
<evidence type="ECO:0000259" key="2">
    <source>
        <dbReference type="Pfam" id="PF01408"/>
    </source>
</evidence>
<evidence type="ECO:0000313" key="7">
    <source>
        <dbReference type="Proteomes" id="UP001139409"/>
    </source>
</evidence>
<protein>
    <submittedName>
        <fullName evidence="4">Gfo/Idh/MocA family oxidoreductase</fullName>
    </submittedName>
</protein>
<evidence type="ECO:0000313" key="5">
    <source>
        <dbReference type="EMBL" id="MCA6076618.1"/>
    </source>
</evidence>
<dbReference type="PANTHER" id="PTHR43377">
    <property type="entry name" value="BILIVERDIN REDUCTASE A"/>
    <property type="match status" value="1"/>
</dbReference>
<dbReference type="InterPro" id="IPR036291">
    <property type="entry name" value="NAD(P)-bd_dom_sf"/>
</dbReference>
<feature type="chain" id="PRO_5041194995" evidence="1">
    <location>
        <begin position="19"/>
        <end position="365"/>
    </location>
</feature>
<feature type="signal peptide" evidence="1">
    <location>
        <begin position="1"/>
        <end position="18"/>
    </location>
</feature>
<dbReference type="InterPro" id="IPR000683">
    <property type="entry name" value="Gfo/Idh/MocA-like_OxRdtase_N"/>
</dbReference>
<feature type="domain" description="GFO/IDH/MocA-like oxidoreductase" evidence="3">
    <location>
        <begin position="160"/>
        <end position="281"/>
    </location>
</feature>
<dbReference type="EMBL" id="JAIXNE010000004">
    <property type="protein sequence ID" value="MCA6077746.1"/>
    <property type="molecule type" value="Genomic_DNA"/>
</dbReference>
<comment type="caution">
    <text evidence="4">The sequence shown here is derived from an EMBL/GenBank/DDBJ whole genome shotgun (WGS) entry which is preliminary data.</text>
</comment>
<reference evidence="4" key="1">
    <citation type="submission" date="2021-09" db="EMBL/GenBank/DDBJ databases">
        <title>Fulvivirga sp. isolated from coastal sediment.</title>
        <authorList>
            <person name="Yu H."/>
        </authorList>
    </citation>
    <scope>NUCLEOTIDE SEQUENCE</scope>
    <source>
        <strain evidence="4">1062</strain>
    </source>
</reference>
<dbReference type="AlphaFoldDB" id="A0A9X1HP67"/>
<dbReference type="EMBL" id="JAIXNE010000003">
    <property type="protein sequence ID" value="MCA6076618.1"/>
    <property type="molecule type" value="Genomic_DNA"/>
</dbReference>
<accession>A0A9X1HP67</accession>
<name>A0A9X1HP67_9BACT</name>
<organism evidence="4 7">
    <name type="scientific">Fulvivirga sedimenti</name>
    <dbReference type="NCBI Taxonomy" id="2879465"/>
    <lineage>
        <taxon>Bacteria</taxon>
        <taxon>Pseudomonadati</taxon>
        <taxon>Bacteroidota</taxon>
        <taxon>Cytophagia</taxon>
        <taxon>Cytophagales</taxon>
        <taxon>Fulvivirgaceae</taxon>
        <taxon>Fulvivirga</taxon>
    </lineage>
</organism>
<feature type="domain" description="Gfo/Idh/MocA-like oxidoreductase N-terminal" evidence="2">
    <location>
        <begin position="24"/>
        <end position="141"/>
    </location>
</feature>
<sequence>MRRLLVIFALLISLTSYSQTEKPLRVAVVGLVHTHVHWILGREDRGDIEIVGIQESNTDLARRYSVQHNFSMDIVYSDLDTMLEEVKPDAVFAFNTIYDHLQVVEKCAPRGIHVMVEKPLAVSLDHAKQMEALAVKHNIWLLTNYETTWYGSNHAIFDLAVKENRLGDIRKMVIHDGHQGPEEIGVNKEFLEWLTDPHWNGAGALTDFGCYGANLSTWFMQGERPIEVFAFTQQMKPDKYPKVDDEATILVTYPGAQVIIQASWNWPFNRKDMEVYGAVGYAIADDGSNMRIRLPGDEKWQMHKAAPLNSPADDPFAYFAAVLNGEIQPEPYNPSSLENNMIVMEILQAAMNSAQSGKSIVLNKD</sequence>
<proteinExistence type="predicted"/>
<dbReference type="Gene3D" id="3.30.360.10">
    <property type="entry name" value="Dihydrodipicolinate Reductase, domain 2"/>
    <property type="match status" value="1"/>
</dbReference>
<evidence type="ECO:0000259" key="3">
    <source>
        <dbReference type="Pfam" id="PF22725"/>
    </source>
</evidence>
<evidence type="ECO:0000256" key="1">
    <source>
        <dbReference type="SAM" id="SignalP"/>
    </source>
</evidence>
<dbReference type="InterPro" id="IPR055170">
    <property type="entry name" value="GFO_IDH_MocA-like_dom"/>
</dbReference>
<dbReference type="SUPFAM" id="SSF51735">
    <property type="entry name" value="NAD(P)-binding Rossmann-fold domains"/>
    <property type="match status" value="1"/>
</dbReference>
<dbReference type="Gene3D" id="3.40.50.720">
    <property type="entry name" value="NAD(P)-binding Rossmann-like Domain"/>
    <property type="match status" value="1"/>
</dbReference>
<dbReference type="EMBL" id="JAIXNE010000002">
    <property type="protein sequence ID" value="MCA6075441.1"/>
    <property type="molecule type" value="Genomic_DNA"/>
</dbReference>
<evidence type="ECO:0000313" key="4">
    <source>
        <dbReference type="EMBL" id="MCA6075441.1"/>
    </source>
</evidence>
<keyword evidence="7" id="KW-1185">Reference proteome</keyword>
<dbReference type="InterPro" id="IPR051450">
    <property type="entry name" value="Gfo/Idh/MocA_Oxidoreductases"/>
</dbReference>
<dbReference type="PANTHER" id="PTHR43377:SF1">
    <property type="entry name" value="BILIVERDIN REDUCTASE A"/>
    <property type="match status" value="1"/>
</dbReference>
<dbReference type="GO" id="GO:0000166">
    <property type="term" value="F:nucleotide binding"/>
    <property type="evidence" value="ECO:0007669"/>
    <property type="project" value="InterPro"/>
</dbReference>
<gene>
    <name evidence="4" type="ORF">LDX50_11215</name>
    <name evidence="5" type="ORF">LDX50_17185</name>
    <name evidence="6" type="ORF">LDX50_22905</name>
</gene>
<dbReference type="RefSeq" id="WP_225698542.1">
    <property type="nucleotide sequence ID" value="NZ_JAIXNE010000002.1"/>
</dbReference>
<evidence type="ECO:0000313" key="6">
    <source>
        <dbReference type="EMBL" id="MCA6077746.1"/>
    </source>
</evidence>
<dbReference type="Proteomes" id="UP001139409">
    <property type="component" value="Unassembled WGS sequence"/>
</dbReference>
<keyword evidence="1" id="KW-0732">Signal</keyword>
<dbReference type="Pfam" id="PF01408">
    <property type="entry name" value="GFO_IDH_MocA"/>
    <property type="match status" value="1"/>
</dbReference>
<dbReference type="SUPFAM" id="SSF55347">
    <property type="entry name" value="Glyceraldehyde-3-phosphate dehydrogenase-like, C-terminal domain"/>
    <property type="match status" value="1"/>
</dbReference>